<dbReference type="InterPro" id="IPR036397">
    <property type="entry name" value="RNaseH_sf"/>
</dbReference>
<accession>A0AAV2CB29</accession>
<protein>
    <recommendedName>
        <fullName evidence="1">RNase H type-1 domain-containing protein</fullName>
    </recommendedName>
</protein>
<dbReference type="PROSITE" id="PS50879">
    <property type="entry name" value="RNASE_H_1"/>
    <property type="match status" value="1"/>
</dbReference>
<sequence length="235" mass="25744">MWKNPNDGAFHGVNKTLSAPSLLQAVKIRAELGWKAWNAPSPLMGRMNSPRNRIEVQVGWKPPSVGWTKLNVDGAASANSGIAGASGLLRGADGSWISGFVAGVGSCSAICSELWAIFHGLKMAWRHDCRTLIVETDSQLAIQLVKDRSHPLHPYAALLMAIRRLLAQDWIVNLVHVYREGNRVADWLSKHSLVYPYGTHELETPPHELLQLLQDDAEGATFARLIIPSPGSPHL</sequence>
<dbReference type="SUPFAM" id="SSF53098">
    <property type="entry name" value="Ribonuclease H-like"/>
    <property type="match status" value="1"/>
</dbReference>
<dbReference type="PANTHER" id="PTHR47723">
    <property type="entry name" value="OS05G0353850 PROTEIN"/>
    <property type="match status" value="1"/>
</dbReference>
<evidence type="ECO:0000259" key="1">
    <source>
        <dbReference type="PROSITE" id="PS50879"/>
    </source>
</evidence>
<dbReference type="Proteomes" id="UP001497516">
    <property type="component" value="Chromosome 1"/>
</dbReference>
<keyword evidence="3" id="KW-1185">Reference proteome</keyword>
<dbReference type="AlphaFoldDB" id="A0AAV2CB29"/>
<gene>
    <name evidence="2" type="ORF">LTRI10_LOCUS1124</name>
</gene>
<dbReference type="Gene3D" id="3.30.420.10">
    <property type="entry name" value="Ribonuclease H-like superfamily/Ribonuclease H"/>
    <property type="match status" value="1"/>
</dbReference>
<dbReference type="InterPro" id="IPR053151">
    <property type="entry name" value="RNase_H-like"/>
</dbReference>
<dbReference type="PANTHER" id="PTHR47723:SF13">
    <property type="entry name" value="PUTATIVE-RELATED"/>
    <property type="match status" value="1"/>
</dbReference>
<proteinExistence type="predicted"/>
<dbReference type="InterPro" id="IPR002156">
    <property type="entry name" value="RNaseH_domain"/>
</dbReference>
<dbReference type="CDD" id="cd06222">
    <property type="entry name" value="RNase_H_like"/>
    <property type="match status" value="1"/>
</dbReference>
<dbReference type="GO" id="GO:0004523">
    <property type="term" value="F:RNA-DNA hybrid ribonuclease activity"/>
    <property type="evidence" value="ECO:0007669"/>
    <property type="project" value="InterPro"/>
</dbReference>
<dbReference type="InterPro" id="IPR012337">
    <property type="entry name" value="RNaseH-like_sf"/>
</dbReference>
<organism evidence="2 3">
    <name type="scientific">Linum trigynum</name>
    <dbReference type="NCBI Taxonomy" id="586398"/>
    <lineage>
        <taxon>Eukaryota</taxon>
        <taxon>Viridiplantae</taxon>
        <taxon>Streptophyta</taxon>
        <taxon>Embryophyta</taxon>
        <taxon>Tracheophyta</taxon>
        <taxon>Spermatophyta</taxon>
        <taxon>Magnoliopsida</taxon>
        <taxon>eudicotyledons</taxon>
        <taxon>Gunneridae</taxon>
        <taxon>Pentapetalae</taxon>
        <taxon>rosids</taxon>
        <taxon>fabids</taxon>
        <taxon>Malpighiales</taxon>
        <taxon>Linaceae</taxon>
        <taxon>Linum</taxon>
    </lineage>
</organism>
<dbReference type="InterPro" id="IPR044730">
    <property type="entry name" value="RNase_H-like_dom_plant"/>
</dbReference>
<dbReference type="GO" id="GO:0003676">
    <property type="term" value="F:nucleic acid binding"/>
    <property type="evidence" value="ECO:0007669"/>
    <property type="project" value="InterPro"/>
</dbReference>
<dbReference type="EMBL" id="OZ034813">
    <property type="protein sequence ID" value="CAL1353207.1"/>
    <property type="molecule type" value="Genomic_DNA"/>
</dbReference>
<name>A0AAV2CB29_9ROSI</name>
<reference evidence="2 3" key="1">
    <citation type="submission" date="2024-04" db="EMBL/GenBank/DDBJ databases">
        <authorList>
            <person name="Fracassetti M."/>
        </authorList>
    </citation>
    <scope>NUCLEOTIDE SEQUENCE [LARGE SCALE GENOMIC DNA]</scope>
</reference>
<evidence type="ECO:0000313" key="2">
    <source>
        <dbReference type="EMBL" id="CAL1353207.1"/>
    </source>
</evidence>
<feature type="domain" description="RNase H type-1" evidence="1">
    <location>
        <begin position="64"/>
        <end position="194"/>
    </location>
</feature>
<dbReference type="Pfam" id="PF13456">
    <property type="entry name" value="RVT_3"/>
    <property type="match status" value="1"/>
</dbReference>
<evidence type="ECO:0000313" key="3">
    <source>
        <dbReference type="Proteomes" id="UP001497516"/>
    </source>
</evidence>